<dbReference type="Proteomes" id="UP000030922">
    <property type="component" value="Segment"/>
</dbReference>
<dbReference type="EMBL" id="KP054477">
    <property type="protein sequence ID" value="AIZ94666.1"/>
    <property type="molecule type" value="Genomic_DNA"/>
</dbReference>
<protein>
    <submittedName>
        <fullName evidence="1">Uncharacterized protein</fullName>
    </submittedName>
</protein>
<reference evidence="1 2" key="2">
    <citation type="journal article" date="2015" name="Biotechnol. Biofuels">
        <title>Bacteriophage application restores ethanol fermentation characteristics disrupted by Lactobacillus fermentum.</title>
        <authorList>
            <person name="Liu M."/>
            <person name="Bischoff K.M."/>
            <person name="Gill J.J."/>
            <person name="Mire-Criscione M.D."/>
            <person name="Berry J.D."/>
            <person name="Young R."/>
            <person name="Summer E.J."/>
        </authorList>
    </citation>
    <scope>NUCLEOTIDE SEQUENCE [LARGE SCALE GENOMIC DNA]</scope>
</reference>
<evidence type="ECO:0000313" key="1">
    <source>
        <dbReference type="EMBL" id="AIZ94666.1"/>
    </source>
</evidence>
<gene>
    <name evidence="1" type="ORF">LfeInf_040</name>
</gene>
<dbReference type="RefSeq" id="YP_009222278.1">
    <property type="nucleotide sequence ID" value="NC_029058.1"/>
</dbReference>
<dbReference type="KEGG" id="vg:26793828"/>
<proteinExistence type="predicted"/>
<sequence length="50" mass="6087">MVYRSFGYSTSQGNLYYETYFNWINLTAFRNLRKSRFLIIDIIANIFNHN</sequence>
<name>A0A0A7NNK4_9CAUD</name>
<dbReference type="GeneID" id="26793828"/>
<evidence type="ECO:0000313" key="2">
    <source>
        <dbReference type="Proteomes" id="UP000030922"/>
    </source>
</evidence>
<keyword evidence="2" id="KW-1185">Reference proteome</keyword>
<organism evidence="1 2">
    <name type="scientific">Lactobacillus phage LfeInf</name>
    <dbReference type="NCBI Taxonomy" id="1567484"/>
    <lineage>
        <taxon>Viruses</taxon>
        <taxon>Duplodnaviria</taxon>
        <taxon>Heunggongvirae</taxon>
        <taxon>Uroviricota</taxon>
        <taxon>Caudoviricetes</taxon>
        <taxon>Herelleviridae</taxon>
        <taxon>Hopescreekvirus</taxon>
        <taxon>Hopescreekvirus LfeInf</taxon>
    </lineage>
</organism>
<accession>A0A0A7NNK4</accession>
<reference evidence="2" key="1">
    <citation type="submission" date="2014-10" db="EMBL/GenBank/DDBJ databases">
        <title>Characterization of Lactobacillus fermentum phage vB_S_LfeInf.</title>
        <authorList>
            <person name="Liu M."/>
            <person name="Gill J.J."/>
            <person name="Berry J."/>
            <person name="Young R.III."/>
            <person name="Summer E.J."/>
        </authorList>
    </citation>
    <scope>NUCLEOTIDE SEQUENCE [LARGE SCALE GENOMIC DNA]</scope>
</reference>